<name>A0A7S3APE2_9EUKA</name>
<accession>A0A7S3APE2</accession>
<dbReference type="EMBL" id="HBHX01018428">
    <property type="protein sequence ID" value="CAE0109558.1"/>
    <property type="molecule type" value="Transcribed_RNA"/>
</dbReference>
<dbReference type="PROSITE" id="PS51257">
    <property type="entry name" value="PROKAR_LIPOPROTEIN"/>
    <property type="match status" value="1"/>
</dbReference>
<evidence type="ECO:0000313" key="2">
    <source>
        <dbReference type="EMBL" id="CAE0109558.1"/>
    </source>
</evidence>
<keyword evidence="1" id="KW-1133">Transmembrane helix</keyword>
<proteinExistence type="predicted"/>
<feature type="transmembrane region" description="Helical" evidence="1">
    <location>
        <begin position="42"/>
        <end position="63"/>
    </location>
</feature>
<sequence length="194" mass="21012">MLTRPDRSADPSIFMVMAPVAFVTIGCFTTDVVALLPRAPLTVLWAINVVSVSVTACAAAQRWRPLLASLRPMQPGWVAVTFPLASNANTALRFWSLATRTSGALYCAPAVAAWGMLICTTAFVVIPCVNVVWICQIPRWLRNPPTMPASMQLNIPTAGSGAAFENEFVDAIRRLKNVVRVVKKLEGGKVIMKS</sequence>
<keyword evidence="1" id="KW-0472">Membrane</keyword>
<gene>
    <name evidence="2" type="ORF">HERI1096_LOCUS10218</name>
</gene>
<feature type="transmembrane region" description="Helical" evidence="1">
    <location>
        <begin position="12"/>
        <end position="36"/>
    </location>
</feature>
<dbReference type="AlphaFoldDB" id="A0A7S3APE2"/>
<evidence type="ECO:0000256" key="1">
    <source>
        <dbReference type="SAM" id="Phobius"/>
    </source>
</evidence>
<keyword evidence="1" id="KW-0812">Transmembrane</keyword>
<organism evidence="2">
    <name type="scientific">Haptolina ericina</name>
    <dbReference type="NCBI Taxonomy" id="156174"/>
    <lineage>
        <taxon>Eukaryota</taxon>
        <taxon>Haptista</taxon>
        <taxon>Haptophyta</taxon>
        <taxon>Prymnesiophyceae</taxon>
        <taxon>Prymnesiales</taxon>
        <taxon>Prymnesiaceae</taxon>
        <taxon>Haptolina</taxon>
    </lineage>
</organism>
<feature type="transmembrane region" description="Helical" evidence="1">
    <location>
        <begin position="112"/>
        <end position="135"/>
    </location>
</feature>
<reference evidence="2" key="1">
    <citation type="submission" date="2021-01" db="EMBL/GenBank/DDBJ databases">
        <authorList>
            <person name="Corre E."/>
            <person name="Pelletier E."/>
            <person name="Niang G."/>
            <person name="Scheremetjew M."/>
            <person name="Finn R."/>
            <person name="Kale V."/>
            <person name="Holt S."/>
            <person name="Cochrane G."/>
            <person name="Meng A."/>
            <person name="Brown T."/>
            <person name="Cohen L."/>
        </authorList>
    </citation>
    <scope>NUCLEOTIDE SEQUENCE</scope>
    <source>
        <strain evidence="2">CCMP281</strain>
    </source>
</reference>
<protein>
    <submittedName>
        <fullName evidence="2">Uncharacterized protein</fullName>
    </submittedName>
</protein>
<feature type="transmembrane region" description="Helical" evidence="1">
    <location>
        <begin position="75"/>
        <end position="92"/>
    </location>
</feature>